<feature type="domain" description="Cytochrome b5 heme-binding" evidence="12">
    <location>
        <begin position="307"/>
        <end position="399"/>
    </location>
</feature>
<evidence type="ECO:0000256" key="6">
    <source>
        <dbReference type="ARBA" id="ARBA00022989"/>
    </source>
</evidence>
<dbReference type="InterPro" id="IPR036400">
    <property type="entry name" value="Cyt_B5-like_heme/steroid_sf"/>
</dbReference>
<dbReference type="Gene3D" id="2.40.30.10">
    <property type="entry name" value="Translation factors"/>
    <property type="match status" value="1"/>
</dbReference>
<feature type="transmembrane region" description="Helical" evidence="10">
    <location>
        <begin position="109"/>
        <end position="132"/>
    </location>
</feature>
<reference evidence="15 16" key="2">
    <citation type="submission" date="2016-05" db="EMBL/GenBank/DDBJ databases">
        <title>Lineage-specific infection strategies underlie the spectrum of fungal disease in amphibians.</title>
        <authorList>
            <person name="Cuomo C.A."/>
            <person name="Farrer R.A."/>
            <person name="James T."/>
            <person name="Longcore J."/>
            <person name="Birren B."/>
        </authorList>
    </citation>
    <scope>NUCLEOTIDE SEQUENCE [LARGE SCALE GENOMIC DNA]</scope>
    <source>
        <strain evidence="15 16">JEL423</strain>
    </source>
</reference>
<dbReference type="InterPro" id="IPR017927">
    <property type="entry name" value="FAD-bd_FR_type"/>
</dbReference>
<organism evidence="15 16">
    <name type="scientific">Batrachochytrium dendrobatidis (strain JEL423)</name>
    <dbReference type="NCBI Taxonomy" id="403673"/>
    <lineage>
        <taxon>Eukaryota</taxon>
        <taxon>Fungi</taxon>
        <taxon>Fungi incertae sedis</taxon>
        <taxon>Chytridiomycota</taxon>
        <taxon>Chytridiomycota incertae sedis</taxon>
        <taxon>Chytridiomycetes</taxon>
        <taxon>Rhizophydiales</taxon>
        <taxon>Rhizophydiales incertae sedis</taxon>
        <taxon>Batrachochytrium</taxon>
    </lineage>
</organism>
<dbReference type="Gene3D" id="2.30.30.40">
    <property type="entry name" value="SH3 Domains"/>
    <property type="match status" value="1"/>
</dbReference>
<evidence type="ECO:0000256" key="1">
    <source>
        <dbReference type="ARBA" id="ARBA00004370"/>
    </source>
</evidence>
<dbReference type="SUPFAM" id="SSF63380">
    <property type="entry name" value="Riboflavin synthase domain-like"/>
    <property type="match status" value="1"/>
</dbReference>
<dbReference type="Gene3D" id="1.20.120.1770">
    <property type="match status" value="1"/>
</dbReference>
<dbReference type="EMBL" id="DS022303">
    <property type="protein sequence ID" value="OAJ39518.1"/>
    <property type="molecule type" value="Genomic_DNA"/>
</dbReference>
<evidence type="ECO:0000256" key="7">
    <source>
        <dbReference type="ARBA" id="ARBA00023136"/>
    </source>
</evidence>
<gene>
    <name evidence="15" type="ORF">BDEG_23357</name>
</gene>
<comment type="subcellular location">
    <subcellularLocation>
        <location evidence="1">Membrane</location>
    </subcellularLocation>
</comment>
<evidence type="ECO:0000256" key="2">
    <source>
        <dbReference type="ARBA" id="ARBA00022443"/>
    </source>
</evidence>
<name>A0A177WHC5_BATDL</name>
<evidence type="ECO:0000256" key="3">
    <source>
        <dbReference type="ARBA" id="ARBA00022448"/>
    </source>
</evidence>
<keyword evidence="4 10" id="KW-0812">Transmembrane</keyword>
<feature type="transmembrane region" description="Helical" evidence="10">
    <location>
        <begin position="196"/>
        <end position="217"/>
    </location>
</feature>
<dbReference type="InterPro" id="IPR001452">
    <property type="entry name" value="SH3_domain"/>
</dbReference>
<dbReference type="GO" id="GO:0016491">
    <property type="term" value="F:oxidoreductase activity"/>
    <property type="evidence" value="ECO:0007669"/>
    <property type="project" value="InterPro"/>
</dbReference>
<proteinExistence type="predicted"/>
<evidence type="ECO:0000313" key="15">
    <source>
        <dbReference type="EMBL" id="OAJ39518.1"/>
    </source>
</evidence>
<protein>
    <recommendedName>
        <fullName evidence="17">Cytochrome b5 heme-binding domain-containing protein</fullName>
    </recommendedName>
</protein>
<evidence type="ECO:0000259" key="13">
    <source>
        <dbReference type="PROSITE" id="PS50939"/>
    </source>
</evidence>
<dbReference type="Gene3D" id="3.10.120.10">
    <property type="entry name" value="Cytochrome b5-like heme/steroid binding domain"/>
    <property type="match status" value="1"/>
</dbReference>
<feature type="domain" description="Cytochrome b561" evidence="13">
    <location>
        <begin position="41"/>
        <end position="253"/>
    </location>
</feature>
<dbReference type="PROSITE" id="PS51384">
    <property type="entry name" value="FAD_FR"/>
    <property type="match status" value="1"/>
</dbReference>
<dbReference type="PROSITE" id="PS50002">
    <property type="entry name" value="SH3"/>
    <property type="match status" value="1"/>
</dbReference>
<evidence type="ECO:0000313" key="16">
    <source>
        <dbReference type="Proteomes" id="UP000077115"/>
    </source>
</evidence>
<sequence>MVVEFKRPTRPQGSIFHRRIDVTAAQNHIYAFNPHPDPRSEAGWRDHHGDHRGAFQIVYTSGMAASINPDNIVIKRVHGIIMAITWMLIFPACIFYTRYFRSVSRWMTLHVTVQSVSACVGVFGSTILIITSLSSNFEKFPSLSLIYRPHSILGLVLVFCVFLQCIFGIVNRGSLKTKSLKVDRSRFYIYKFIHNWFGRILIVAAFFQVGIGLQVLYPFSDLVFHGFAAWTLYFVTVGFWTILFAGTEVYYQYMLVNVSNKIVLDKNGVPQTIVKRNLASPFPNIAGFKNDAPSEHNIFHLQSHADLQPYTWKEINENVKKGNLLVVANGTYVYSIDAWIGSHPGGQIILHSVAGTDITNDFFNDTGYDAEAFIPRLALRSQSPAANHRMLPKNVGTLDHNLNHSSETLKLHTDFEEIQKSTKNNQSLAYSPSFSSTSTSHMSPLDEKEWQYVIRARRTHVHTRLAMTKLSTLIVGRLASPTHLTNQSFLSDSSKTLFDPTEYRRYALVSSTLETTQGTTTPVYRLKFCLLYPYDLRQNEPENFMPGQCVQLQTRVNNAVVSRFYSPIKGNPVCFEIALKVYTATGTVSPFLSRQKLGERQFKIRGPFGIPIVHPELPLGDGMGSIMPSVFYDRLVLIGGGSGLVMAIQFIQTLLLSVQTPIVVWQAYTAKNSDEITLSVGDWVVAHHHYLDGWAEGVNLTTRQSGLFPLPVTIPRGGASLKIAVINATKSHFEIFGRDILTGALLAYPQHIQITHYLSRGGSSEVLKQPDIPGVAFDGHISGYSLNQAMQSIGWQSPSYGTNQRVVVCGSKLFQGNMCDLACGECGIDYSNLTILLDNVAI</sequence>
<feature type="domain" description="SH3" evidence="11">
    <location>
        <begin position="657"/>
        <end position="718"/>
    </location>
</feature>
<feature type="transmembrane region" description="Helical" evidence="10">
    <location>
        <begin position="77"/>
        <end position="97"/>
    </location>
</feature>
<evidence type="ECO:0000259" key="12">
    <source>
        <dbReference type="PROSITE" id="PS50255"/>
    </source>
</evidence>
<evidence type="ECO:0000256" key="9">
    <source>
        <dbReference type="SAM" id="MobiDB-lite"/>
    </source>
</evidence>
<dbReference type="SUPFAM" id="SSF55856">
    <property type="entry name" value="Cytochrome b5-like heme/steroid binding domain"/>
    <property type="match status" value="1"/>
</dbReference>
<dbReference type="PROSITE" id="PS50939">
    <property type="entry name" value="CYTOCHROME_B561"/>
    <property type="match status" value="1"/>
</dbReference>
<feature type="transmembrane region" description="Helical" evidence="10">
    <location>
        <begin position="223"/>
        <end position="245"/>
    </location>
</feature>
<dbReference type="OrthoDB" id="823504at2759"/>
<feature type="domain" description="FAD-binding FR-type" evidence="14">
    <location>
        <begin position="501"/>
        <end position="614"/>
    </location>
</feature>
<dbReference type="InterPro" id="IPR017938">
    <property type="entry name" value="Riboflavin_synthase-like_b-brl"/>
</dbReference>
<keyword evidence="7 10" id="KW-0472">Membrane</keyword>
<reference evidence="15 16" key="1">
    <citation type="submission" date="2006-10" db="EMBL/GenBank/DDBJ databases">
        <title>The Genome Sequence of Batrachochytrium dendrobatidis JEL423.</title>
        <authorList>
            <consortium name="The Broad Institute Genome Sequencing Platform"/>
            <person name="Birren B."/>
            <person name="Lander E."/>
            <person name="Galagan J."/>
            <person name="Cuomo C."/>
            <person name="Devon K."/>
            <person name="Jaffe D."/>
            <person name="Butler J."/>
            <person name="Alvarez P."/>
            <person name="Gnerre S."/>
            <person name="Grabherr M."/>
            <person name="Kleber M."/>
            <person name="Mauceli E."/>
            <person name="Brockman W."/>
            <person name="Young S."/>
            <person name="LaButti K."/>
            <person name="Sykes S."/>
            <person name="DeCaprio D."/>
            <person name="Crawford M."/>
            <person name="Koehrsen M."/>
            <person name="Engels R."/>
            <person name="Montgomery P."/>
            <person name="Pearson M."/>
            <person name="Howarth C."/>
            <person name="Larson L."/>
            <person name="White J."/>
            <person name="O'Leary S."/>
            <person name="Kodira C."/>
            <person name="Zeng Q."/>
            <person name="Yandava C."/>
            <person name="Alvarado L."/>
            <person name="Longcore J."/>
            <person name="James T."/>
        </authorList>
    </citation>
    <scope>NUCLEOTIDE SEQUENCE [LARGE SCALE GENOMIC DNA]</scope>
    <source>
        <strain evidence="15 16">JEL423</strain>
    </source>
</reference>
<dbReference type="PANTHER" id="PTHR23130">
    <property type="entry name" value="CYTOCHROME B561 AND DOMON DOMAIN-CONTAINING PROTEIN"/>
    <property type="match status" value="1"/>
</dbReference>
<dbReference type="eggNOG" id="ENOG502SAWR">
    <property type="taxonomic scope" value="Eukaryota"/>
</dbReference>
<dbReference type="PROSITE" id="PS50255">
    <property type="entry name" value="CYTOCHROME_B5_2"/>
    <property type="match status" value="1"/>
</dbReference>
<dbReference type="CDD" id="cd08760">
    <property type="entry name" value="Cyt_b561_FRRS1_like"/>
    <property type="match status" value="1"/>
</dbReference>
<feature type="transmembrane region" description="Helical" evidence="10">
    <location>
        <begin position="152"/>
        <end position="175"/>
    </location>
</feature>
<evidence type="ECO:0008006" key="17">
    <source>
        <dbReference type="Google" id="ProtNLM"/>
    </source>
</evidence>
<dbReference type="Pfam" id="PF00018">
    <property type="entry name" value="SH3_1"/>
    <property type="match status" value="1"/>
</dbReference>
<dbReference type="SMART" id="SM00665">
    <property type="entry name" value="B561"/>
    <property type="match status" value="1"/>
</dbReference>
<dbReference type="Proteomes" id="UP000077115">
    <property type="component" value="Unassembled WGS sequence"/>
</dbReference>
<dbReference type="GO" id="GO:0016020">
    <property type="term" value="C:membrane"/>
    <property type="evidence" value="ECO:0007669"/>
    <property type="project" value="UniProtKB-SubCell"/>
</dbReference>
<evidence type="ECO:0000256" key="5">
    <source>
        <dbReference type="ARBA" id="ARBA00022982"/>
    </source>
</evidence>
<dbReference type="PANTHER" id="PTHR23130:SF171">
    <property type="entry name" value="OS01G0895300 PROTEIN"/>
    <property type="match status" value="1"/>
</dbReference>
<dbReference type="Pfam" id="PF03188">
    <property type="entry name" value="Cytochrom_B561"/>
    <property type="match status" value="1"/>
</dbReference>
<dbReference type="SMART" id="SM01117">
    <property type="entry name" value="Cyt-b5"/>
    <property type="match status" value="1"/>
</dbReference>
<dbReference type="AlphaFoldDB" id="A0A177WHC5"/>
<feature type="compositionally biased region" description="Low complexity" evidence="9">
    <location>
        <begin position="427"/>
        <end position="442"/>
    </location>
</feature>
<evidence type="ECO:0000259" key="11">
    <source>
        <dbReference type="PROSITE" id="PS50002"/>
    </source>
</evidence>
<dbReference type="InterPro" id="IPR036028">
    <property type="entry name" value="SH3-like_dom_sf"/>
</dbReference>
<accession>A0A177WHC5</accession>
<feature type="region of interest" description="Disordered" evidence="9">
    <location>
        <begin position="423"/>
        <end position="442"/>
    </location>
</feature>
<dbReference type="VEuPathDB" id="FungiDB:BDEG_23357"/>
<evidence type="ECO:0000256" key="8">
    <source>
        <dbReference type="PROSITE-ProRule" id="PRU00192"/>
    </source>
</evidence>
<dbReference type="STRING" id="403673.A0A177WHC5"/>
<evidence type="ECO:0000256" key="10">
    <source>
        <dbReference type="SAM" id="Phobius"/>
    </source>
</evidence>
<keyword evidence="2 8" id="KW-0728">SH3 domain</keyword>
<dbReference type="Pfam" id="PF00173">
    <property type="entry name" value="Cyt-b5"/>
    <property type="match status" value="1"/>
</dbReference>
<keyword evidence="5" id="KW-0249">Electron transport</keyword>
<dbReference type="SUPFAM" id="SSF50044">
    <property type="entry name" value="SH3-domain"/>
    <property type="match status" value="1"/>
</dbReference>
<evidence type="ECO:0000259" key="14">
    <source>
        <dbReference type="PROSITE" id="PS51384"/>
    </source>
</evidence>
<dbReference type="InterPro" id="IPR006593">
    <property type="entry name" value="Cyt_b561/ferric_Rdtase_TM"/>
</dbReference>
<keyword evidence="6 10" id="KW-1133">Transmembrane helix</keyword>
<keyword evidence="3" id="KW-0813">Transport</keyword>
<evidence type="ECO:0000256" key="4">
    <source>
        <dbReference type="ARBA" id="ARBA00022692"/>
    </source>
</evidence>
<dbReference type="InterPro" id="IPR001199">
    <property type="entry name" value="Cyt_B5-like_heme/steroid-bd"/>
</dbReference>